<sequence>MVPARHELSTLRTEGGGGGGGGGRRGGRTRRARDASFLEGAATSPGLCSGCITGGGGVFGDRCLRPAASLDAPGAVAPRLSLPARALAPRPWPLAHLGRSRGGGRGKLVSAGASGARASVLRRGVSECPDQRELTRKRFFCWALALLVCFFFFVLLMRALCLSPPLPLALPPPNRRTPDYMWAERKDTVHLTINLPDPVEDTPACSLSPSGRVVWVGTGGPAGATHRYRLDIQLAGGVEVAAAKKAVGARAVVFRLPKAEKGYWGKLTDKKDVHCHVDWAMWKDEDEEEEFDFGENWNNKDMGCLDYGNPDNRDISSDSDDDADDELSPAASPTAADIEADADADADAAADAAMDDAPPAAADGAAASGGGVAAADSAPPPPPSAASA</sequence>
<dbReference type="EMBL" id="CM020619">
    <property type="protein sequence ID" value="KAK1864445.1"/>
    <property type="molecule type" value="Genomic_DNA"/>
</dbReference>
<protein>
    <submittedName>
        <fullName evidence="1">Uncharacterized protein</fullName>
    </submittedName>
</protein>
<evidence type="ECO:0000313" key="2">
    <source>
        <dbReference type="Proteomes" id="UP000798662"/>
    </source>
</evidence>
<name>A0ACC3C2U3_PYRYE</name>
<proteinExistence type="predicted"/>
<dbReference type="Proteomes" id="UP000798662">
    <property type="component" value="Chromosome 2"/>
</dbReference>
<accession>A0ACC3C2U3</accession>
<keyword evidence="2" id="KW-1185">Reference proteome</keyword>
<organism evidence="1 2">
    <name type="scientific">Pyropia yezoensis</name>
    <name type="common">Susabi-nori</name>
    <name type="synonym">Porphyra yezoensis</name>
    <dbReference type="NCBI Taxonomy" id="2788"/>
    <lineage>
        <taxon>Eukaryota</taxon>
        <taxon>Rhodophyta</taxon>
        <taxon>Bangiophyceae</taxon>
        <taxon>Bangiales</taxon>
        <taxon>Bangiaceae</taxon>
        <taxon>Pyropia</taxon>
    </lineage>
</organism>
<comment type="caution">
    <text evidence="1">The sequence shown here is derived from an EMBL/GenBank/DDBJ whole genome shotgun (WGS) entry which is preliminary data.</text>
</comment>
<evidence type="ECO:0000313" key="1">
    <source>
        <dbReference type="EMBL" id="KAK1864445.1"/>
    </source>
</evidence>
<reference evidence="1" key="1">
    <citation type="submission" date="2019-11" db="EMBL/GenBank/DDBJ databases">
        <title>Nori genome reveals adaptations in red seaweeds to the harsh intertidal environment.</title>
        <authorList>
            <person name="Wang D."/>
            <person name="Mao Y."/>
        </authorList>
    </citation>
    <scope>NUCLEOTIDE SEQUENCE</scope>
    <source>
        <tissue evidence="1">Gametophyte</tissue>
    </source>
</reference>
<gene>
    <name evidence="1" type="ORF">I4F81_006991</name>
</gene>